<dbReference type="CDD" id="cd00086">
    <property type="entry name" value="homeodomain"/>
    <property type="match status" value="1"/>
</dbReference>
<dbReference type="PANTHER" id="PTHR24329">
    <property type="entry name" value="HOMEOBOX PROTEIN ARISTALESS"/>
    <property type="match status" value="1"/>
</dbReference>
<dbReference type="InterPro" id="IPR050649">
    <property type="entry name" value="Paired_Homeobox_TFs"/>
</dbReference>
<feature type="domain" description="Homeobox" evidence="7">
    <location>
        <begin position="50"/>
        <end position="110"/>
    </location>
</feature>
<evidence type="ECO:0000256" key="4">
    <source>
        <dbReference type="ARBA" id="ARBA00023242"/>
    </source>
</evidence>
<dbReference type="PANTHER" id="PTHR24329:SF543">
    <property type="entry name" value="FI01017P-RELATED"/>
    <property type="match status" value="1"/>
</dbReference>
<sequence>MMCPPFMQPNLPNFVNLMGNDQSFLTSLNGHRLGLTSGAFGNSSNVQECRKIRRSRTAFSAHQLTMLEKAFQESHYPDVGTRERLAVTLNLPEARIQVWFKNRRAKHRKKLKNIPLNDEAEDEMATGSTNFTVTPNSPSESKDDERKVITWNPSAMGLFPCFLPLVALPPTSSAAPSSRKAPNGLSLPQCPSSFILSLFHHQNLVVAAGQMPQPSKFESEVASTKTTRN</sequence>
<evidence type="ECO:0000256" key="1">
    <source>
        <dbReference type="ARBA" id="ARBA00004123"/>
    </source>
</evidence>
<comment type="subcellular location">
    <subcellularLocation>
        <location evidence="1 5 6">Nucleus</location>
    </subcellularLocation>
</comment>
<dbReference type="WBParaSite" id="nRc.2.0.1.t29501-RA">
    <property type="protein sequence ID" value="nRc.2.0.1.t29501-RA"/>
    <property type="gene ID" value="nRc.2.0.1.g29501"/>
</dbReference>
<dbReference type="FunFam" id="1.10.10.60:FF:000551">
    <property type="entry name" value="Predicted protein"/>
    <property type="match status" value="1"/>
</dbReference>
<evidence type="ECO:0000256" key="2">
    <source>
        <dbReference type="ARBA" id="ARBA00023125"/>
    </source>
</evidence>
<dbReference type="Proteomes" id="UP000887565">
    <property type="component" value="Unplaced"/>
</dbReference>
<evidence type="ECO:0000256" key="3">
    <source>
        <dbReference type="ARBA" id="ARBA00023155"/>
    </source>
</evidence>
<keyword evidence="2 5" id="KW-0238">DNA-binding</keyword>
<proteinExistence type="predicted"/>
<evidence type="ECO:0000313" key="8">
    <source>
        <dbReference type="Proteomes" id="UP000887565"/>
    </source>
</evidence>
<keyword evidence="3 5" id="KW-0371">Homeobox</keyword>
<dbReference type="PROSITE" id="PS50071">
    <property type="entry name" value="HOMEOBOX_2"/>
    <property type="match status" value="1"/>
</dbReference>
<protein>
    <submittedName>
        <fullName evidence="9">Homeobox domain-containing protein</fullName>
    </submittedName>
</protein>
<dbReference type="InterPro" id="IPR001356">
    <property type="entry name" value="HD"/>
</dbReference>
<name>A0A915JTB9_ROMCU</name>
<dbReference type="SMART" id="SM00389">
    <property type="entry name" value="HOX"/>
    <property type="match status" value="1"/>
</dbReference>
<evidence type="ECO:0000256" key="6">
    <source>
        <dbReference type="RuleBase" id="RU000682"/>
    </source>
</evidence>
<keyword evidence="4 5" id="KW-0539">Nucleus</keyword>
<accession>A0A915JTB9</accession>
<dbReference type="GO" id="GO:0005634">
    <property type="term" value="C:nucleus"/>
    <property type="evidence" value="ECO:0007669"/>
    <property type="project" value="UniProtKB-SubCell"/>
</dbReference>
<dbReference type="Pfam" id="PF00046">
    <property type="entry name" value="Homeodomain"/>
    <property type="match status" value="1"/>
</dbReference>
<dbReference type="GO" id="GO:0000981">
    <property type="term" value="F:DNA-binding transcription factor activity, RNA polymerase II-specific"/>
    <property type="evidence" value="ECO:0007669"/>
    <property type="project" value="InterPro"/>
</dbReference>
<reference evidence="9" key="1">
    <citation type="submission" date="2022-11" db="UniProtKB">
        <authorList>
            <consortium name="WormBaseParasite"/>
        </authorList>
    </citation>
    <scope>IDENTIFICATION</scope>
</reference>
<feature type="DNA-binding region" description="Homeobox" evidence="5">
    <location>
        <begin position="52"/>
        <end position="111"/>
    </location>
</feature>
<organism evidence="8 9">
    <name type="scientific">Romanomermis culicivorax</name>
    <name type="common">Nematode worm</name>
    <dbReference type="NCBI Taxonomy" id="13658"/>
    <lineage>
        <taxon>Eukaryota</taxon>
        <taxon>Metazoa</taxon>
        <taxon>Ecdysozoa</taxon>
        <taxon>Nematoda</taxon>
        <taxon>Enoplea</taxon>
        <taxon>Dorylaimia</taxon>
        <taxon>Mermithida</taxon>
        <taxon>Mermithoidea</taxon>
        <taxon>Mermithidae</taxon>
        <taxon>Romanomermis</taxon>
    </lineage>
</organism>
<dbReference type="PROSITE" id="PS00027">
    <property type="entry name" value="HOMEOBOX_1"/>
    <property type="match status" value="1"/>
</dbReference>
<keyword evidence="8" id="KW-1185">Reference proteome</keyword>
<dbReference type="AlphaFoldDB" id="A0A915JTB9"/>
<dbReference type="InterPro" id="IPR017970">
    <property type="entry name" value="Homeobox_CS"/>
</dbReference>
<dbReference type="GO" id="GO:0000977">
    <property type="term" value="F:RNA polymerase II transcription regulatory region sequence-specific DNA binding"/>
    <property type="evidence" value="ECO:0007669"/>
    <property type="project" value="TreeGrafter"/>
</dbReference>
<evidence type="ECO:0000313" key="9">
    <source>
        <dbReference type="WBParaSite" id="nRc.2.0.1.t29501-RA"/>
    </source>
</evidence>
<evidence type="ECO:0000259" key="7">
    <source>
        <dbReference type="PROSITE" id="PS50071"/>
    </source>
</evidence>
<dbReference type="SUPFAM" id="SSF46689">
    <property type="entry name" value="Homeodomain-like"/>
    <property type="match status" value="1"/>
</dbReference>
<evidence type="ECO:0000256" key="5">
    <source>
        <dbReference type="PROSITE-ProRule" id="PRU00108"/>
    </source>
</evidence>
<dbReference type="Gene3D" id="1.10.10.60">
    <property type="entry name" value="Homeodomain-like"/>
    <property type="match status" value="1"/>
</dbReference>
<dbReference type="InterPro" id="IPR009057">
    <property type="entry name" value="Homeodomain-like_sf"/>
</dbReference>